<sequence length="71" mass="8522">MENVIENILKNDFVEYTKVYEIAALHGMTKKEVKNIKEKLGVKTVTLVNGEERLWLWYIPKNIWNRYLPKK</sequence>
<dbReference type="AlphaFoldDB" id="A0A2A7MCV5"/>
<comment type="caution">
    <text evidence="1">The sequence shown here is derived from an EMBL/GenBank/DDBJ whole genome shotgun (WGS) entry which is preliminary data.</text>
</comment>
<dbReference type="OrthoDB" id="1931251at2"/>
<dbReference type="EMBL" id="PDCJ01000004">
    <property type="protein sequence ID" value="PEG29243.1"/>
    <property type="molecule type" value="Genomic_DNA"/>
</dbReference>
<protein>
    <submittedName>
        <fullName evidence="1">Uncharacterized protein</fullName>
    </submittedName>
</protein>
<evidence type="ECO:0000313" key="1">
    <source>
        <dbReference type="EMBL" id="PEG29243.1"/>
    </source>
</evidence>
<dbReference type="STRING" id="137838.GCA_001458595_00940"/>
<name>A0A2A7MCV5_9CLOT</name>
<reference evidence="1 2" key="1">
    <citation type="submission" date="2017-10" db="EMBL/GenBank/DDBJ databases">
        <title>Effective Description of Clostridium neonatale sp. nov. linked to necrotizing enterocolitis in neonates and a clarification of species assignable to the genus Clostridium (Prazmowski 1880) emend. Lawson and Rainey 2016.</title>
        <authorList>
            <person name="Bernard K."/>
            <person name="Burdz T."/>
            <person name="Wiebe D."/>
            <person name="Balcewich B."/>
            <person name="Alfa M."/>
            <person name="Bernier A.-M."/>
        </authorList>
    </citation>
    <scope>NUCLEOTIDE SEQUENCE [LARGE SCALE GENOMIC DNA]</scope>
    <source>
        <strain evidence="1 2">LCDC99A005</strain>
    </source>
</reference>
<dbReference type="RefSeq" id="WP_058293863.1">
    <property type="nucleotide sequence ID" value="NZ_LN890327.1"/>
</dbReference>
<proteinExistence type="predicted"/>
<dbReference type="Proteomes" id="UP000220840">
    <property type="component" value="Unassembled WGS sequence"/>
</dbReference>
<keyword evidence="2" id="KW-1185">Reference proteome</keyword>
<accession>A0A2A7MCV5</accession>
<organism evidence="1 2">
    <name type="scientific">Clostridium neonatale</name>
    <dbReference type="NCBI Taxonomy" id="137838"/>
    <lineage>
        <taxon>Bacteria</taxon>
        <taxon>Bacillati</taxon>
        <taxon>Bacillota</taxon>
        <taxon>Clostridia</taxon>
        <taxon>Eubacteriales</taxon>
        <taxon>Clostridiaceae</taxon>
        <taxon>Clostridium</taxon>
    </lineage>
</organism>
<evidence type="ECO:0000313" key="2">
    <source>
        <dbReference type="Proteomes" id="UP000220840"/>
    </source>
</evidence>
<gene>
    <name evidence="1" type="ORF">CQ394_17900</name>
</gene>